<dbReference type="GO" id="GO:1902936">
    <property type="term" value="F:phosphatidylinositol bisphosphate binding"/>
    <property type="evidence" value="ECO:0007669"/>
    <property type="project" value="TreeGrafter"/>
</dbReference>
<protein>
    <submittedName>
        <fullName evidence="2">Putative transporter</fullName>
    </submittedName>
</protein>
<dbReference type="SMART" id="SM01100">
    <property type="entry name" value="CRAL_TRIO_N"/>
    <property type="match status" value="1"/>
</dbReference>
<proteinExistence type="evidence at transcript level"/>
<dbReference type="EMBL" id="GANO01002311">
    <property type="protein sequence ID" value="JAB57560.1"/>
    <property type="molecule type" value="mRNA"/>
</dbReference>
<reference evidence="2" key="1">
    <citation type="journal article" date="2014" name="Insect Biochem. Mol. Biol.">
        <title>An insight into the sialome of the frog biting fly, Corethrella appendiculata.</title>
        <authorList>
            <person name="Ribeiro J.M.C."/>
            <person name="Chagas A.C."/>
            <person name="Pham V.M."/>
            <person name="Lounibos L.P."/>
            <person name="Calvo E."/>
        </authorList>
    </citation>
    <scope>NUCLEOTIDE SEQUENCE</scope>
    <source>
        <tissue evidence="2">Salivary glands</tissue>
    </source>
</reference>
<dbReference type="Gene3D" id="3.40.525.10">
    <property type="entry name" value="CRAL-TRIO lipid binding domain"/>
    <property type="match status" value="1"/>
</dbReference>
<feature type="domain" description="CRAL-TRIO" evidence="1">
    <location>
        <begin position="102"/>
        <end position="264"/>
    </location>
</feature>
<dbReference type="PROSITE" id="PS50191">
    <property type="entry name" value="CRAL_TRIO"/>
    <property type="match status" value="1"/>
</dbReference>
<name>U5EUI3_9DIPT</name>
<dbReference type="Pfam" id="PF00650">
    <property type="entry name" value="CRAL_TRIO"/>
    <property type="match status" value="1"/>
</dbReference>
<evidence type="ECO:0000313" key="2">
    <source>
        <dbReference type="EMBL" id="JAB57560.1"/>
    </source>
</evidence>
<dbReference type="SMART" id="SM00516">
    <property type="entry name" value="SEC14"/>
    <property type="match status" value="1"/>
</dbReference>
<dbReference type="PANTHER" id="PTHR10174">
    <property type="entry name" value="ALPHA-TOCOPHEROL TRANSFER PROTEIN-RELATED"/>
    <property type="match status" value="1"/>
</dbReference>
<accession>U5EUI3</accession>
<dbReference type="CDD" id="cd00170">
    <property type="entry name" value="SEC14"/>
    <property type="match status" value="1"/>
</dbReference>
<dbReference type="PANTHER" id="PTHR10174:SF234">
    <property type="entry name" value="SD01558P"/>
    <property type="match status" value="1"/>
</dbReference>
<dbReference type="InterPro" id="IPR036273">
    <property type="entry name" value="CRAL/TRIO_N_dom_sf"/>
</dbReference>
<dbReference type="GO" id="GO:0016020">
    <property type="term" value="C:membrane"/>
    <property type="evidence" value="ECO:0007669"/>
    <property type="project" value="TreeGrafter"/>
</dbReference>
<dbReference type="SUPFAM" id="SSF52087">
    <property type="entry name" value="CRAL/TRIO domain"/>
    <property type="match status" value="1"/>
</dbReference>
<dbReference type="AlphaFoldDB" id="U5EUI3"/>
<dbReference type="InterPro" id="IPR001251">
    <property type="entry name" value="CRAL-TRIO_dom"/>
</dbReference>
<dbReference type="PRINTS" id="PR00180">
    <property type="entry name" value="CRETINALDHBP"/>
</dbReference>
<dbReference type="InterPro" id="IPR011074">
    <property type="entry name" value="CRAL/TRIO_N_dom"/>
</dbReference>
<dbReference type="SUPFAM" id="SSF46938">
    <property type="entry name" value="CRAL/TRIO N-terminal domain"/>
    <property type="match status" value="1"/>
</dbReference>
<organism evidence="2">
    <name type="scientific">Corethrella appendiculata</name>
    <dbReference type="NCBI Taxonomy" id="1370023"/>
    <lineage>
        <taxon>Eukaryota</taxon>
        <taxon>Metazoa</taxon>
        <taxon>Ecdysozoa</taxon>
        <taxon>Arthropoda</taxon>
        <taxon>Hexapoda</taxon>
        <taxon>Insecta</taxon>
        <taxon>Pterygota</taxon>
        <taxon>Neoptera</taxon>
        <taxon>Endopterygota</taxon>
        <taxon>Diptera</taxon>
        <taxon>Nematocera</taxon>
        <taxon>Culicoidea</taxon>
        <taxon>Chaoboridae</taxon>
        <taxon>Corethrella</taxon>
    </lineage>
</organism>
<dbReference type="InterPro" id="IPR036865">
    <property type="entry name" value="CRAL-TRIO_dom_sf"/>
</dbReference>
<dbReference type="Gene3D" id="1.20.5.1200">
    <property type="entry name" value="Alpha-tocopherol transfer"/>
    <property type="match status" value="1"/>
</dbReference>
<evidence type="ECO:0000259" key="1">
    <source>
        <dbReference type="PROSITE" id="PS50191"/>
    </source>
</evidence>
<dbReference type="Gene3D" id="1.10.8.20">
    <property type="entry name" value="N-terminal domain of phosphatidylinositol transfer protein sec14p"/>
    <property type="match status" value="1"/>
</dbReference>
<sequence length="296" mass="34759">MPETDIEISHALDLSKDLPPEVEEEARKQGEDPDRVCLMVQELRDMIYERGECKPHRMDDDYLIKFLRARFWKVENSYKLLCRYYKFREDNLDLHVDVHPIQLKCIGEDDVVSVTPYRDQNGRRNIYYKVGNWRPGKIPLVELFRGTLVLLEIGSLEPRTQVLGAVGIFDLEGLSLNHAWHMTPSVAQKIISLMVTCMPIKITSIHIVNQNWTFDAIYQIFKSFLSERMKEKLFIHGNDYKSLHQHIDPAHLPEEYGGTMKSFTYQPWFDSLSKNETIIKELEQLGYLFDAEEFEE</sequence>